<keyword evidence="4 5" id="KW-0472">Membrane</keyword>
<gene>
    <name evidence="7" type="ORF">GCM10022404_12250</name>
</gene>
<comment type="subcellular location">
    <subcellularLocation>
        <location evidence="1">Membrane</location>
        <topology evidence="1">Multi-pass membrane protein</topology>
    </subcellularLocation>
</comment>
<comment type="caution">
    <text evidence="7">The sequence shown here is derived from an EMBL/GenBank/DDBJ whole genome shotgun (WGS) entry which is preliminary data.</text>
</comment>
<protein>
    <submittedName>
        <fullName evidence="7">Rhomboid family intramembrane serine protease</fullName>
    </submittedName>
</protein>
<evidence type="ECO:0000256" key="4">
    <source>
        <dbReference type="ARBA" id="ARBA00023136"/>
    </source>
</evidence>
<feature type="transmembrane region" description="Helical" evidence="5">
    <location>
        <begin position="171"/>
        <end position="189"/>
    </location>
</feature>
<dbReference type="SUPFAM" id="SSF144091">
    <property type="entry name" value="Rhomboid-like"/>
    <property type="match status" value="1"/>
</dbReference>
<evidence type="ECO:0000313" key="8">
    <source>
        <dbReference type="Proteomes" id="UP001399917"/>
    </source>
</evidence>
<feature type="transmembrane region" description="Helical" evidence="5">
    <location>
        <begin position="195"/>
        <end position="217"/>
    </location>
</feature>
<sequence>MSDLPESPFNALPPAVWALVIVITGIELLFQVGSYGIIGGPNAVGWRIHAMETYTFFDVIFEEMMLKNYWPFEHAQRFFTYAFVHASMVHALMVAVFVLAFGKMVGERFGNIAVIALFVVSTLAGSLAYGLILDSSRPLVGGYPAAFGFLGAYTFLLWVGLGAMGKNAFTAFRLIGFLVAIRLIFAIFNGLPPDLVADIAGFAAGFVLAAAMVPGAIPRLFQRIRQR</sequence>
<dbReference type="InterPro" id="IPR035952">
    <property type="entry name" value="Rhomboid-like_sf"/>
</dbReference>
<proteinExistence type="predicted"/>
<evidence type="ECO:0000256" key="2">
    <source>
        <dbReference type="ARBA" id="ARBA00022692"/>
    </source>
</evidence>
<accession>A0ABP7K4W4</accession>
<evidence type="ECO:0000256" key="5">
    <source>
        <dbReference type="SAM" id="Phobius"/>
    </source>
</evidence>
<feature type="transmembrane region" description="Helical" evidence="5">
    <location>
        <begin position="78"/>
        <end position="100"/>
    </location>
</feature>
<keyword evidence="7" id="KW-0645">Protease</keyword>
<organism evidence="7 8">
    <name type="scientific">Celeribacter arenosi</name>
    <dbReference type="NCBI Taxonomy" id="792649"/>
    <lineage>
        <taxon>Bacteria</taxon>
        <taxon>Pseudomonadati</taxon>
        <taxon>Pseudomonadota</taxon>
        <taxon>Alphaproteobacteria</taxon>
        <taxon>Rhodobacterales</taxon>
        <taxon>Roseobacteraceae</taxon>
        <taxon>Celeribacter</taxon>
    </lineage>
</organism>
<dbReference type="InterPro" id="IPR022764">
    <property type="entry name" value="Peptidase_S54_rhomboid_dom"/>
</dbReference>
<name>A0ABP7K4W4_9RHOB</name>
<reference evidence="8" key="1">
    <citation type="journal article" date="2019" name="Int. J. Syst. Evol. Microbiol.">
        <title>The Global Catalogue of Microorganisms (GCM) 10K type strain sequencing project: providing services to taxonomists for standard genome sequencing and annotation.</title>
        <authorList>
            <consortium name="The Broad Institute Genomics Platform"/>
            <consortium name="The Broad Institute Genome Sequencing Center for Infectious Disease"/>
            <person name="Wu L."/>
            <person name="Ma J."/>
        </authorList>
    </citation>
    <scope>NUCLEOTIDE SEQUENCE [LARGE SCALE GENOMIC DNA]</scope>
    <source>
        <strain evidence="8">JCM 17190</strain>
    </source>
</reference>
<keyword evidence="8" id="KW-1185">Reference proteome</keyword>
<evidence type="ECO:0000259" key="6">
    <source>
        <dbReference type="Pfam" id="PF01694"/>
    </source>
</evidence>
<dbReference type="GO" id="GO:0006508">
    <property type="term" value="P:proteolysis"/>
    <property type="evidence" value="ECO:0007669"/>
    <property type="project" value="UniProtKB-KW"/>
</dbReference>
<keyword evidence="2 5" id="KW-0812">Transmembrane</keyword>
<dbReference type="Pfam" id="PF01694">
    <property type="entry name" value="Rhomboid"/>
    <property type="match status" value="1"/>
</dbReference>
<dbReference type="PANTHER" id="PTHR43066">
    <property type="entry name" value="RHOMBOID-RELATED PROTEIN"/>
    <property type="match status" value="1"/>
</dbReference>
<evidence type="ECO:0000256" key="3">
    <source>
        <dbReference type="ARBA" id="ARBA00022989"/>
    </source>
</evidence>
<evidence type="ECO:0000256" key="1">
    <source>
        <dbReference type="ARBA" id="ARBA00004141"/>
    </source>
</evidence>
<feature type="domain" description="Peptidase S54 rhomboid" evidence="6">
    <location>
        <begin position="76"/>
        <end position="213"/>
    </location>
</feature>
<dbReference type="RefSeq" id="WP_344845066.1">
    <property type="nucleotide sequence ID" value="NZ_BAABDF010000006.1"/>
</dbReference>
<keyword evidence="7" id="KW-0378">Hydrolase</keyword>
<dbReference type="PANTHER" id="PTHR43066:SF11">
    <property type="entry name" value="PEPTIDASE S54 RHOMBOID DOMAIN-CONTAINING PROTEIN"/>
    <property type="match status" value="1"/>
</dbReference>
<feature type="transmembrane region" description="Helical" evidence="5">
    <location>
        <begin position="145"/>
        <end position="164"/>
    </location>
</feature>
<dbReference type="EMBL" id="BAABDF010000006">
    <property type="protein sequence ID" value="GAA3863326.1"/>
    <property type="molecule type" value="Genomic_DNA"/>
</dbReference>
<evidence type="ECO:0000313" key="7">
    <source>
        <dbReference type="EMBL" id="GAA3863326.1"/>
    </source>
</evidence>
<keyword evidence="3 5" id="KW-1133">Transmembrane helix</keyword>
<dbReference type="Proteomes" id="UP001399917">
    <property type="component" value="Unassembled WGS sequence"/>
</dbReference>
<feature type="transmembrane region" description="Helical" evidence="5">
    <location>
        <begin position="112"/>
        <end position="133"/>
    </location>
</feature>
<feature type="transmembrane region" description="Helical" evidence="5">
    <location>
        <begin position="12"/>
        <end position="38"/>
    </location>
</feature>
<dbReference type="Gene3D" id="1.20.1540.10">
    <property type="entry name" value="Rhomboid-like"/>
    <property type="match status" value="1"/>
</dbReference>
<dbReference type="GO" id="GO:0008233">
    <property type="term" value="F:peptidase activity"/>
    <property type="evidence" value="ECO:0007669"/>
    <property type="project" value="UniProtKB-KW"/>
</dbReference>